<protein>
    <submittedName>
        <fullName evidence="2">Uncharacterized protein</fullName>
    </submittedName>
</protein>
<evidence type="ECO:0000313" key="2">
    <source>
        <dbReference type="EMBL" id="KAG7383548.1"/>
    </source>
</evidence>
<evidence type="ECO:0000313" key="3">
    <source>
        <dbReference type="Proteomes" id="UP000694044"/>
    </source>
</evidence>
<gene>
    <name evidence="2" type="ORF">PHYPSEUDO_003585</name>
</gene>
<organism evidence="2 3">
    <name type="scientific">Phytophthora pseudosyringae</name>
    <dbReference type="NCBI Taxonomy" id="221518"/>
    <lineage>
        <taxon>Eukaryota</taxon>
        <taxon>Sar</taxon>
        <taxon>Stramenopiles</taxon>
        <taxon>Oomycota</taxon>
        <taxon>Peronosporomycetes</taxon>
        <taxon>Peronosporales</taxon>
        <taxon>Peronosporaceae</taxon>
        <taxon>Phytophthora</taxon>
    </lineage>
</organism>
<dbReference type="AlphaFoldDB" id="A0A8T1VTJ1"/>
<reference evidence="2" key="1">
    <citation type="submission" date="2021-02" db="EMBL/GenBank/DDBJ databases">
        <authorList>
            <person name="Palmer J.M."/>
        </authorList>
    </citation>
    <scope>NUCLEOTIDE SEQUENCE</scope>
    <source>
        <strain evidence="2">SCRP734</strain>
    </source>
</reference>
<dbReference type="EMBL" id="JAGDFM010000174">
    <property type="protein sequence ID" value="KAG7383548.1"/>
    <property type="molecule type" value="Genomic_DNA"/>
</dbReference>
<name>A0A8T1VTJ1_9STRA</name>
<keyword evidence="3" id="KW-1185">Reference proteome</keyword>
<dbReference type="Proteomes" id="UP000694044">
    <property type="component" value="Unassembled WGS sequence"/>
</dbReference>
<feature type="region of interest" description="Disordered" evidence="1">
    <location>
        <begin position="68"/>
        <end position="89"/>
    </location>
</feature>
<proteinExistence type="predicted"/>
<accession>A0A8T1VTJ1</accession>
<sequence length="113" mass="12365">MPTTAPKKPIVVEKPPVVMLGLTIKVHDAVTRVLGMAPLKVEKVAGGYGNGCVEEDRRRGEAARRALRRKLNHEHPVGTTLSRATARDRGPTMVRDLGQLLAIEYAAFEDLVE</sequence>
<evidence type="ECO:0000256" key="1">
    <source>
        <dbReference type="SAM" id="MobiDB-lite"/>
    </source>
</evidence>
<comment type="caution">
    <text evidence="2">The sequence shown here is derived from an EMBL/GenBank/DDBJ whole genome shotgun (WGS) entry which is preliminary data.</text>
</comment>